<evidence type="ECO:0000259" key="8">
    <source>
        <dbReference type="SMART" id="SM01190"/>
    </source>
</evidence>
<name>D8M9V8_BLAHO</name>
<evidence type="ECO:0000313" key="10">
    <source>
        <dbReference type="Proteomes" id="UP000008312"/>
    </source>
</evidence>
<evidence type="ECO:0000256" key="6">
    <source>
        <dbReference type="ARBA" id="ARBA00023136"/>
    </source>
</evidence>
<proteinExistence type="inferred from homology"/>
<dbReference type="GeneID" id="24923321"/>
<organism evidence="9">
    <name type="scientific">Blastocystis hominis</name>
    <dbReference type="NCBI Taxonomy" id="12968"/>
    <lineage>
        <taxon>Eukaryota</taxon>
        <taxon>Sar</taxon>
        <taxon>Stramenopiles</taxon>
        <taxon>Bigyra</taxon>
        <taxon>Opalozoa</taxon>
        <taxon>Opalinata</taxon>
        <taxon>Blastocystidae</taxon>
        <taxon>Blastocystis</taxon>
    </lineage>
</organism>
<accession>D8M9V8</accession>
<keyword evidence="4" id="KW-0732">Signal</keyword>
<evidence type="ECO:0000256" key="5">
    <source>
        <dbReference type="ARBA" id="ARBA00022989"/>
    </source>
</evidence>
<dbReference type="Pfam" id="PF01105">
    <property type="entry name" value="EMP24_GP25L"/>
    <property type="match status" value="1"/>
</dbReference>
<keyword evidence="5 7" id="KW-1133">Transmembrane helix</keyword>
<dbReference type="InterPro" id="IPR015720">
    <property type="entry name" value="Emp24-like"/>
</dbReference>
<dbReference type="InterPro" id="IPR009038">
    <property type="entry name" value="GOLD_dom"/>
</dbReference>
<feature type="transmembrane region" description="Helical" evidence="7">
    <location>
        <begin position="162"/>
        <end position="182"/>
    </location>
</feature>
<reference evidence="9" key="1">
    <citation type="submission" date="2010-02" db="EMBL/GenBank/DDBJ databases">
        <title>Sequencing and annotation of the Blastocystis hominis genome.</title>
        <authorList>
            <person name="Wincker P."/>
        </authorList>
    </citation>
    <scope>NUCLEOTIDE SEQUENCE</scope>
    <source>
        <strain evidence="9">Singapore isolate B</strain>
    </source>
</reference>
<dbReference type="EMBL" id="FN668689">
    <property type="protein sequence ID" value="CBK24847.2"/>
    <property type="molecule type" value="Genomic_DNA"/>
</dbReference>
<sequence>MQKSFLLSVSVIIEIPAGEKRCLYDEMGIGHKPHMFITSIGRDEVISDHELGIDPDHPPTFRDTLLEIPYFSEYAFCLDNDKTRYSKAAKIVDIRFDEGENEDGLDTIDDDLLKGEDIIHIGDSMKEIQSMTTDIKGKQAAYRLQEEERRAIVMKTHDRVSLVNLIEIVTFFLFSVVQIFVIRRWFNNKKALLG</sequence>
<dbReference type="OrthoDB" id="62956at2759"/>
<dbReference type="AlphaFoldDB" id="D8M9V8"/>
<dbReference type="GO" id="GO:0016020">
    <property type="term" value="C:membrane"/>
    <property type="evidence" value="ECO:0007669"/>
    <property type="project" value="UniProtKB-SubCell"/>
</dbReference>
<dbReference type="Proteomes" id="UP000008312">
    <property type="component" value="Unassembled WGS sequence"/>
</dbReference>
<keyword evidence="10" id="KW-1185">Reference proteome</keyword>
<gene>
    <name evidence="9" type="ORF">GSBLH_T00007197001</name>
</gene>
<evidence type="ECO:0000256" key="4">
    <source>
        <dbReference type="ARBA" id="ARBA00022729"/>
    </source>
</evidence>
<dbReference type="InParanoid" id="D8M9V8"/>
<evidence type="ECO:0000256" key="2">
    <source>
        <dbReference type="ARBA" id="ARBA00007104"/>
    </source>
</evidence>
<evidence type="ECO:0000256" key="3">
    <source>
        <dbReference type="ARBA" id="ARBA00022692"/>
    </source>
</evidence>
<protein>
    <recommendedName>
        <fullName evidence="8">GOLD domain-containing protein</fullName>
    </recommendedName>
</protein>
<dbReference type="SMART" id="SM01190">
    <property type="entry name" value="EMP24_GP25L"/>
    <property type="match status" value="1"/>
</dbReference>
<keyword evidence="3 7" id="KW-0812">Transmembrane</keyword>
<dbReference type="PANTHER" id="PTHR22811">
    <property type="entry name" value="TRANSMEMBRANE EMP24 DOMAIN-CONTAINING PROTEIN"/>
    <property type="match status" value="1"/>
</dbReference>
<feature type="domain" description="GOLD" evidence="8">
    <location>
        <begin position="10"/>
        <end position="187"/>
    </location>
</feature>
<comment type="subcellular location">
    <subcellularLocation>
        <location evidence="1">Membrane</location>
        <topology evidence="1">Single-pass type I membrane protein</topology>
    </subcellularLocation>
</comment>
<dbReference type="RefSeq" id="XP_012898895.1">
    <property type="nucleotide sequence ID" value="XM_013043441.1"/>
</dbReference>
<evidence type="ECO:0000256" key="1">
    <source>
        <dbReference type="ARBA" id="ARBA00004479"/>
    </source>
</evidence>
<comment type="similarity">
    <text evidence="2">Belongs to the EMP24/GP25L family.</text>
</comment>
<evidence type="ECO:0000313" key="9">
    <source>
        <dbReference type="EMBL" id="CBK24847.2"/>
    </source>
</evidence>
<evidence type="ECO:0000256" key="7">
    <source>
        <dbReference type="SAM" id="Phobius"/>
    </source>
</evidence>
<keyword evidence="6 7" id="KW-0472">Membrane</keyword>